<evidence type="ECO:0000313" key="1">
    <source>
        <dbReference type="EMBL" id="QJA55884.1"/>
    </source>
</evidence>
<dbReference type="AlphaFoldDB" id="A0A6M3IEQ4"/>
<accession>A0A6M3IEQ4</accession>
<dbReference type="EMBL" id="MT141187">
    <property type="protein sequence ID" value="QJA55884.1"/>
    <property type="molecule type" value="Genomic_DNA"/>
</dbReference>
<proteinExistence type="predicted"/>
<dbReference type="Gene3D" id="3.40.50.2000">
    <property type="entry name" value="Glycogen Phosphorylase B"/>
    <property type="match status" value="1"/>
</dbReference>
<organism evidence="1">
    <name type="scientific">viral metagenome</name>
    <dbReference type="NCBI Taxonomy" id="1070528"/>
    <lineage>
        <taxon>unclassified sequences</taxon>
        <taxon>metagenomes</taxon>
        <taxon>organismal metagenomes</taxon>
    </lineage>
</organism>
<gene>
    <name evidence="1" type="ORF">MM415B01975_0018</name>
</gene>
<protein>
    <submittedName>
        <fullName evidence="1">Uncharacterized protein</fullName>
    </submittedName>
</protein>
<reference evidence="1" key="1">
    <citation type="submission" date="2020-03" db="EMBL/GenBank/DDBJ databases">
        <title>The deep terrestrial virosphere.</title>
        <authorList>
            <person name="Holmfeldt K."/>
            <person name="Nilsson E."/>
            <person name="Simone D."/>
            <person name="Lopez-Fernandez M."/>
            <person name="Wu X."/>
            <person name="de Brujin I."/>
            <person name="Lundin D."/>
            <person name="Andersson A."/>
            <person name="Bertilsson S."/>
            <person name="Dopson M."/>
        </authorList>
    </citation>
    <scope>NUCLEOTIDE SEQUENCE</scope>
    <source>
        <strain evidence="1">MM415B01975</strain>
    </source>
</reference>
<dbReference type="SUPFAM" id="SSF53756">
    <property type="entry name" value="UDP-Glycosyltransferase/glycogen phosphorylase"/>
    <property type="match status" value="1"/>
</dbReference>
<sequence>MKTKEIPYMNILFISTGSRCKVMESTKFIDAIINKQKLICNEIYKIQPVNIEYIILTIITNKPNMDIFSCIKSLNIKVYPINAETYLILKDECFNLIINYSSLELSNSLVNELKRLNSLHSPIIRNINHDEYYFEKPKHPIDYVHQKIKKDSYDLLIGINIGEDEHPTMKPEVSFFSNLIKKLSSISCKFVLFGTDNNILRLKMLMGKINYDTRNIESRIISCVGWLNEIDLLSQAIDLCDIFISHVSYSMYLSLALKKETVCLLCNSQYNVENTQLYLHQIKSDNDVRCFPCQKYECEVMSSDNYTDACFSSIPIQEVVVAVRNLLS</sequence>
<name>A0A6M3IEQ4_9ZZZZ</name>